<evidence type="ECO:0000313" key="1">
    <source>
        <dbReference type="EMBL" id="JAD17426.1"/>
    </source>
</evidence>
<organism evidence="1">
    <name type="scientific">Arundo donax</name>
    <name type="common">Giant reed</name>
    <name type="synonym">Donax arundinaceus</name>
    <dbReference type="NCBI Taxonomy" id="35708"/>
    <lineage>
        <taxon>Eukaryota</taxon>
        <taxon>Viridiplantae</taxon>
        <taxon>Streptophyta</taxon>
        <taxon>Embryophyta</taxon>
        <taxon>Tracheophyta</taxon>
        <taxon>Spermatophyta</taxon>
        <taxon>Magnoliopsida</taxon>
        <taxon>Liliopsida</taxon>
        <taxon>Poales</taxon>
        <taxon>Poaceae</taxon>
        <taxon>PACMAD clade</taxon>
        <taxon>Arundinoideae</taxon>
        <taxon>Arundineae</taxon>
        <taxon>Arundo</taxon>
    </lineage>
</organism>
<sequence>MFRIRACFRRIITRLYLYSLFRLMLDCPSPLELQSVA</sequence>
<reference evidence="1" key="1">
    <citation type="submission" date="2014-09" db="EMBL/GenBank/DDBJ databases">
        <authorList>
            <person name="Magalhaes I.L.F."/>
            <person name="Oliveira U."/>
            <person name="Santos F.R."/>
            <person name="Vidigal T.H.D.A."/>
            <person name="Brescovit A.D."/>
            <person name="Santos A.J."/>
        </authorList>
    </citation>
    <scope>NUCLEOTIDE SEQUENCE</scope>
    <source>
        <tissue evidence="1">Shoot tissue taken approximately 20 cm above the soil surface</tissue>
    </source>
</reference>
<dbReference type="AlphaFoldDB" id="A0A0A8XU65"/>
<reference evidence="1" key="2">
    <citation type="journal article" date="2015" name="Data Brief">
        <title>Shoot transcriptome of the giant reed, Arundo donax.</title>
        <authorList>
            <person name="Barrero R.A."/>
            <person name="Guerrero F.D."/>
            <person name="Moolhuijzen P."/>
            <person name="Goolsby J.A."/>
            <person name="Tidwell J."/>
            <person name="Bellgard S.E."/>
            <person name="Bellgard M.I."/>
        </authorList>
    </citation>
    <scope>NUCLEOTIDE SEQUENCE</scope>
    <source>
        <tissue evidence="1">Shoot tissue taken approximately 20 cm above the soil surface</tissue>
    </source>
</reference>
<protein>
    <submittedName>
        <fullName evidence="1">Uncharacterized protein</fullName>
    </submittedName>
</protein>
<dbReference type="EMBL" id="GBRH01280469">
    <property type="protein sequence ID" value="JAD17426.1"/>
    <property type="molecule type" value="Transcribed_RNA"/>
</dbReference>
<accession>A0A0A8XU65</accession>
<proteinExistence type="predicted"/>
<name>A0A0A8XU65_ARUDO</name>